<dbReference type="Proteomes" id="UP000241592">
    <property type="component" value="Segment"/>
</dbReference>
<evidence type="ECO:0000313" key="2">
    <source>
        <dbReference type="EMBL" id="ATW58041.1"/>
    </source>
</evidence>
<name>A0A2H4P795_9CAUD</name>
<organism evidence="2 3">
    <name type="scientific">Pseudomonas phage nickie</name>
    <dbReference type="NCBI Taxonomy" id="2048977"/>
    <lineage>
        <taxon>Viruses</taxon>
        <taxon>Duplodnaviria</taxon>
        <taxon>Heunggongvirae</taxon>
        <taxon>Uroviricota</taxon>
        <taxon>Caudoviricetes</taxon>
        <taxon>Nickievirus</taxon>
        <taxon>Nickievirus nickie</taxon>
    </lineage>
</organism>
<sequence>MKYTAESENLAIELARLDMEQRAIEKKKAAEIKAAADMVKLEKIRIEREAAAIKEAQEAAAAEAYTWMKVFSALDDRGLEADKIMTAIKQMQEQGHTAEMCLEMIEKTAIKPKAPPAPKKEPPRPAAFGTWA</sequence>
<protein>
    <submittedName>
        <fullName evidence="2">Uncharacterized protein</fullName>
    </submittedName>
</protein>
<reference evidence="2 3" key="1">
    <citation type="submission" date="2017-09" db="EMBL/GenBank/DDBJ databases">
        <authorList>
            <person name="Ehlers B."/>
            <person name="Leendertz F.H."/>
        </authorList>
    </citation>
    <scope>NUCLEOTIDE SEQUENCE [LARGE SCALE GENOMIC DNA]</scope>
</reference>
<evidence type="ECO:0000313" key="3">
    <source>
        <dbReference type="Proteomes" id="UP000241592"/>
    </source>
</evidence>
<gene>
    <name evidence="2" type="ORF">CNR34_00108</name>
</gene>
<proteinExistence type="predicted"/>
<feature type="region of interest" description="Disordered" evidence="1">
    <location>
        <begin position="110"/>
        <end position="132"/>
    </location>
</feature>
<dbReference type="EMBL" id="MG018927">
    <property type="protein sequence ID" value="ATW58041.1"/>
    <property type="molecule type" value="Genomic_DNA"/>
</dbReference>
<accession>A0A2H4P795</accession>
<keyword evidence="3" id="KW-1185">Reference proteome</keyword>
<evidence type="ECO:0000256" key="1">
    <source>
        <dbReference type="SAM" id="MobiDB-lite"/>
    </source>
</evidence>